<evidence type="ECO:0000313" key="1">
    <source>
        <dbReference type="EMBL" id="EFE05636.1"/>
    </source>
</evidence>
<comment type="caution">
    <text evidence="1">The sequence shown here is derived from an EMBL/GenBank/DDBJ whole genome shotgun (WGS) entry which is preliminary data.</text>
</comment>
<name>D4BKC0_9ENTR</name>
<protein>
    <submittedName>
        <fullName evidence="1">Uncharacterized protein</fullName>
    </submittedName>
</protein>
<dbReference type="HOGENOM" id="CLU_2786396_0_0_6"/>
<accession>D4BKC0</accession>
<gene>
    <name evidence="1" type="ORF">CIT292_10997</name>
</gene>
<dbReference type="Proteomes" id="UP000003880">
    <property type="component" value="Unassembled WGS sequence"/>
</dbReference>
<organism evidence="1 2">
    <name type="scientific">Citrobacter youngae ATCC 29220</name>
    <dbReference type="NCBI Taxonomy" id="500640"/>
    <lineage>
        <taxon>Bacteria</taxon>
        <taxon>Pseudomonadati</taxon>
        <taxon>Pseudomonadota</taxon>
        <taxon>Gammaproteobacteria</taxon>
        <taxon>Enterobacterales</taxon>
        <taxon>Enterobacteriaceae</taxon>
        <taxon>Citrobacter</taxon>
        <taxon>Citrobacter freundii complex</taxon>
    </lineage>
</organism>
<reference evidence="1 2" key="1">
    <citation type="submission" date="2010-02" db="EMBL/GenBank/DDBJ databases">
        <authorList>
            <person name="Weinstock G."/>
            <person name="Sodergren E."/>
            <person name="Clifton S."/>
            <person name="Fulton L."/>
            <person name="Fulton B."/>
            <person name="Courtney L."/>
            <person name="Fronick C."/>
            <person name="Harrison M."/>
            <person name="Strong C."/>
            <person name="Farmer C."/>
            <person name="Delahaunty K."/>
            <person name="Markovic C."/>
            <person name="Hall O."/>
            <person name="Minx P."/>
            <person name="Tomlinson C."/>
            <person name="Mitreva M."/>
            <person name="Nelson J."/>
            <person name="Hou S."/>
            <person name="Wollam A."/>
            <person name="Pepin K.H."/>
            <person name="Johnson M."/>
            <person name="Bhonagiri V."/>
            <person name="Zhang X."/>
            <person name="Suruliraj S."/>
            <person name="Warren W."/>
            <person name="Chinwalla A."/>
            <person name="Mardis E.R."/>
            <person name="Wilson R.K."/>
        </authorList>
    </citation>
    <scope>NUCLEOTIDE SEQUENCE [LARGE SCALE GENOMIC DNA]</scope>
    <source>
        <strain evidence="1 2">ATCC 29220</strain>
    </source>
</reference>
<sequence length="68" mass="7676">MTEFTCGVPGQFSANQGCCVRENLPTRASASICRGKISEEYLHSQNLEKIYKQLFFSKKEFPLSTPID</sequence>
<dbReference type="AlphaFoldDB" id="D4BKC0"/>
<evidence type="ECO:0000313" key="2">
    <source>
        <dbReference type="Proteomes" id="UP000003880"/>
    </source>
</evidence>
<dbReference type="EMBL" id="ABWL02000028">
    <property type="protein sequence ID" value="EFE05636.1"/>
    <property type="molecule type" value="Genomic_DNA"/>
</dbReference>
<proteinExistence type="predicted"/>